<reference evidence="4" key="1">
    <citation type="submission" date="2021-05" db="EMBL/GenBank/DDBJ databases">
        <authorList>
            <person name="Pietrasiak N."/>
            <person name="Ward R."/>
            <person name="Stajich J.E."/>
            <person name="Kurbessoian T."/>
        </authorList>
    </citation>
    <scope>NUCLEOTIDE SEQUENCE</scope>
    <source>
        <strain evidence="4">UHER 2000/2452</strain>
    </source>
</reference>
<accession>A0A951UNM7</accession>
<dbReference type="Gene3D" id="1.20.120.450">
    <property type="entry name" value="dinb family like domain"/>
    <property type="match status" value="1"/>
</dbReference>
<dbReference type="EMBL" id="JAHHHD010000023">
    <property type="protein sequence ID" value="MBW4660650.1"/>
    <property type="molecule type" value="Genomic_DNA"/>
</dbReference>
<evidence type="ECO:0000256" key="2">
    <source>
        <dbReference type="ARBA" id="ARBA00022723"/>
    </source>
</evidence>
<sequence length="171" mass="20068">MIEQKCQNYYELMADYNHWMNQKLYAICADIPDELRQKDVGAFFQSIHGTLNHLLFGDRVWMGRFMGQPFAAKIGDLLYADFDELWQQREMSDRQIIEWSRQLSDEWLSQPFCYTSGVDGKTRELPAWTLVTHMFNHQTHHRGQLTALLHQLGYAPGVTDIPWMPSLNAIE</sequence>
<evidence type="ECO:0000256" key="3">
    <source>
        <dbReference type="PIRSR" id="PIRSR607837-1"/>
    </source>
</evidence>
<feature type="binding site" evidence="3">
    <location>
        <position position="53"/>
    </location>
    <ligand>
        <name>a divalent metal cation</name>
        <dbReference type="ChEBI" id="CHEBI:60240"/>
    </ligand>
</feature>
<dbReference type="Proteomes" id="UP000757435">
    <property type="component" value="Unassembled WGS sequence"/>
</dbReference>
<comment type="caution">
    <text evidence="4">The sequence shown here is derived from an EMBL/GenBank/DDBJ whole genome shotgun (WGS) entry which is preliminary data.</text>
</comment>
<dbReference type="AlphaFoldDB" id="A0A951UNM7"/>
<keyword evidence="2 3" id="KW-0479">Metal-binding</keyword>
<protein>
    <submittedName>
        <fullName evidence="4">DinB family protein</fullName>
    </submittedName>
</protein>
<dbReference type="GO" id="GO:0046872">
    <property type="term" value="F:metal ion binding"/>
    <property type="evidence" value="ECO:0007669"/>
    <property type="project" value="UniProtKB-KW"/>
</dbReference>
<gene>
    <name evidence="4" type="ORF">KME15_18410</name>
</gene>
<feature type="binding site" evidence="3">
    <location>
        <position position="137"/>
    </location>
    <ligand>
        <name>a divalent metal cation</name>
        <dbReference type="ChEBI" id="CHEBI:60240"/>
    </ligand>
</feature>
<organism evidence="4 5">
    <name type="scientific">Drouetiella hepatica Uher 2000/2452</name>
    <dbReference type="NCBI Taxonomy" id="904376"/>
    <lineage>
        <taxon>Bacteria</taxon>
        <taxon>Bacillati</taxon>
        <taxon>Cyanobacteriota</taxon>
        <taxon>Cyanophyceae</taxon>
        <taxon>Oculatellales</taxon>
        <taxon>Oculatellaceae</taxon>
        <taxon>Drouetiella</taxon>
    </lineage>
</organism>
<dbReference type="PANTHER" id="PTHR37302">
    <property type="entry name" value="SLR1116 PROTEIN"/>
    <property type="match status" value="1"/>
</dbReference>
<evidence type="ECO:0000313" key="4">
    <source>
        <dbReference type="EMBL" id="MBW4660650.1"/>
    </source>
</evidence>
<proteinExistence type="inferred from homology"/>
<comment type="similarity">
    <text evidence="1">Belongs to the DinB family.</text>
</comment>
<name>A0A951UNM7_9CYAN</name>
<evidence type="ECO:0000256" key="1">
    <source>
        <dbReference type="ARBA" id="ARBA00008635"/>
    </source>
</evidence>
<evidence type="ECO:0000313" key="5">
    <source>
        <dbReference type="Proteomes" id="UP000757435"/>
    </source>
</evidence>
<dbReference type="Pfam" id="PF05163">
    <property type="entry name" value="DinB"/>
    <property type="match status" value="1"/>
</dbReference>
<dbReference type="SUPFAM" id="SSF109854">
    <property type="entry name" value="DinB/YfiT-like putative metalloenzymes"/>
    <property type="match status" value="1"/>
</dbReference>
<reference evidence="4" key="2">
    <citation type="journal article" date="2022" name="Microbiol. Resour. Announc.">
        <title>Metagenome Sequencing to Explore Phylogenomics of Terrestrial Cyanobacteria.</title>
        <authorList>
            <person name="Ward R.D."/>
            <person name="Stajich J.E."/>
            <person name="Johansen J.R."/>
            <person name="Huntemann M."/>
            <person name="Clum A."/>
            <person name="Foster B."/>
            <person name="Foster B."/>
            <person name="Roux S."/>
            <person name="Palaniappan K."/>
            <person name="Varghese N."/>
            <person name="Mukherjee S."/>
            <person name="Reddy T.B.K."/>
            <person name="Daum C."/>
            <person name="Copeland A."/>
            <person name="Chen I.A."/>
            <person name="Ivanova N.N."/>
            <person name="Kyrpides N.C."/>
            <person name="Shapiro N."/>
            <person name="Eloe-Fadrosh E.A."/>
            <person name="Pietrasiak N."/>
        </authorList>
    </citation>
    <scope>NUCLEOTIDE SEQUENCE</scope>
    <source>
        <strain evidence="4">UHER 2000/2452</strain>
    </source>
</reference>
<dbReference type="PANTHER" id="PTHR37302:SF1">
    <property type="entry name" value="PROTEIN DINB"/>
    <property type="match status" value="1"/>
</dbReference>
<dbReference type="InterPro" id="IPR007837">
    <property type="entry name" value="DinB"/>
</dbReference>
<feature type="binding site" evidence="3">
    <location>
        <position position="141"/>
    </location>
    <ligand>
        <name>a divalent metal cation</name>
        <dbReference type="ChEBI" id="CHEBI:60240"/>
    </ligand>
</feature>
<dbReference type="InterPro" id="IPR034660">
    <property type="entry name" value="DinB/YfiT-like"/>
</dbReference>